<feature type="compositionally biased region" description="Basic and acidic residues" evidence="6">
    <location>
        <begin position="387"/>
        <end position="406"/>
    </location>
</feature>
<feature type="region of interest" description="Disordered" evidence="6">
    <location>
        <begin position="387"/>
        <end position="495"/>
    </location>
</feature>
<reference evidence="8 9" key="1">
    <citation type="submission" date="2023-01" db="EMBL/GenBank/DDBJ databases">
        <title>Analysis of 21 Apiospora genomes using comparative genomics revels a genus with tremendous synthesis potential of carbohydrate active enzymes and secondary metabolites.</title>
        <authorList>
            <person name="Sorensen T."/>
        </authorList>
    </citation>
    <scope>NUCLEOTIDE SEQUENCE [LARGE SCALE GENOMIC DNA]</scope>
    <source>
        <strain evidence="8 9">CBS 114990</strain>
    </source>
</reference>
<gene>
    <name evidence="8" type="ORF">PG997_013567</name>
</gene>
<comment type="cofactor">
    <cofactor evidence="1">
        <name>Fe(2+)</name>
        <dbReference type="ChEBI" id="CHEBI:29033"/>
    </cofactor>
</comment>
<accession>A0ABR1V6J0</accession>
<evidence type="ECO:0000313" key="8">
    <source>
        <dbReference type="EMBL" id="KAK8066820.1"/>
    </source>
</evidence>
<evidence type="ECO:0000256" key="2">
    <source>
        <dbReference type="ARBA" id="ARBA00022723"/>
    </source>
</evidence>
<comment type="caution">
    <text evidence="8">The sequence shown here is derived from an EMBL/GenBank/DDBJ whole genome shotgun (WGS) entry which is preliminary data.</text>
</comment>
<feature type="compositionally biased region" description="Basic and acidic residues" evidence="6">
    <location>
        <begin position="466"/>
        <end position="478"/>
    </location>
</feature>
<dbReference type="GeneID" id="92050941"/>
<feature type="domain" description="2OGFeDO JBP1/TET oxygenase" evidence="7">
    <location>
        <begin position="255"/>
        <end position="362"/>
    </location>
</feature>
<proteinExistence type="predicted"/>
<evidence type="ECO:0000313" key="9">
    <source>
        <dbReference type="Proteomes" id="UP001433268"/>
    </source>
</evidence>
<dbReference type="RefSeq" id="XP_066663573.1">
    <property type="nucleotide sequence ID" value="XM_066817881.1"/>
</dbReference>
<protein>
    <recommendedName>
        <fullName evidence="7">2OGFeDO JBP1/TET oxygenase domain-containing protein</fullName>
    </recommendedName>
</protein>
<evidence type="ECO:0000256" key="1">
    <source>
        <dbReference type="ARBA" id="ARBA00001954"/>
    </source>
</evidence>
<dbReference type="EMBL" id="JAQQWN010000009">
    <property type="protein sequence ID" value="KAK8066820.1"/>
    <property type="molecule type" value="Genomic_DNA"/>
</dbReference>
<dbReference type="Pfam" id="PF12851">
    <property type="entry name" value="Tet_JBP"/>
    <property type="match status" value="1"/>
</dbReference>
<name>A0ABR1V6J0_9PEZI</name>
<evidence type="ECO:0000259" key="7">
    <source>
        <dbReference type="Pfam" id="PF12851"/>
    </source>
</evidence>
<keyword evidence="9" id="KW-1185">Reference proteome</keyword>
<evidence type="ECO:0000256" key="5">
    <source>
        <dbReference type="ARBA" id="ARBA00023004"/>
    </source>
</evidence>
<keyword evidence="2" id="KW-0479">Metal-binding</keyword>
<feature type="compositionally biased region" description="Pro residues" evidence="6">
    <location>
        <begin position="418"/>
        <end position="427"/>
    </location>
</feature>
<evidence type="ECO:0000256" key="6">
    <source>
        <dbReference type="SAM" id="MobiDB-lite"/>
    </source>
</evidence>
<keyword evidence="4" id="KW-0560">Oxidoreductase</keyword>
<organism evidence="8 9">
    <name type="scientific">Apiospora hydei</name>
    <dbReference type="NCBI Taxonomy" id="1337664"/>
    <lineage>
        <taxon>Eukaryota</taxon>
        <taxon>Fungi</taxon>
        <taxon>Dikarya</taxon>
        <taxon>Ascomycota</taxon>
        <taxon>Pezizomycotina</taxon>
        <taxon>Sordariomycetes</taxon>
        <taxon>Xylariomycetidae</taxon>
        <taxon>Amphisphaeriales</taxon>
        <taxon>Apiosporaceae</taxon>
        <taxon>Apiospora</taxon>
    </lineage>
</organism>
<keyword evidence="3" id="KW-0223">Dioxygenase</keyword>
<evidence type="ECO:0000256" key="3">
    <source>
        <dbReference type="ARBA" id="ARBA00022964"/>
    </source>
</evidence>
<sequence length="495" mass="56157">MTIQIQQIVMARRLLRLEGGLNAAMSAIPIDDSKRRDQVLGDLRSEAREEYWLHSTKSQRDLLRYSAVMLHSPDVQRLVDIIKSHWSQEWNNGRYDVDFFYHYLADKTAAELVWELVDVDLFVVTDCNRRVVFASLENATGLVFDDGLAQKLANTVDMYSYFTPLPLPESRRHVLDRYVRRLHPELDPANATVEQLHRAKMAVVHYGRWAMQGDPHGKRVVPTRDTCFNRSGDPPYNQMDVFPGFCRSVLGRCGDVVRFLLRNLDPELYSLYHSVYDNLPGQHRLDTTDDDFLSLFAVGINGYTQRHRDTNDLAGGMAGLVTLGSYTGGNLCIPQLGFRVRYAPGACAILRGDKMDHLVTDYSGPRYFVIGTHHESMRRHAMRKLREMEAARQQQAHRESEEKKDEEQEEQATGSAPSRPPQNPDPFAPADCRAHDETAPDDGLAAGVFVETPCVNPGCDDDDEEVANRKWTNEELHEAGALPMYDDSNSDSSRS</sequence>
<keyword evidence="5" id="KW-0408">Iron</keyword>
<dbReference type="InterPro" id="IPR024779">
    <property type="entry name" value="2OGFeDO_JBP1/TET_oxygenase_dom"/>
</dbReference>
<dbReference type="Gene3D" id="3.60.130.30">
    <property type="match status" value="1"/>
</dbReference>
<evidence type="ECO:0000256" key="4">
    <source>
        <dbReference type="ARBA" id="ARBA00023002"/>
    </source>
</evidence>
<dbReference type="Proteomes" id="UP001433268">
    <property type="component" value="Unassembled WGS sequence"/>
</dbReference>